<feature type="compositionally biased region" description="Low complexity" evidence="1">
    <location>
        <begin position="103"/>
        <end position="128"/>
    </location>
</feature>
<dbReference type="OrthoDB" id="5868414at2759"/>
<accession>A0A3P6R8X4</accession>
<evidence type="ECO:0000313" key="2">
    <source>
        <dbReference type="EMBL" id="VDK57089.1"/>
    </source>
</evidence>
<dbReference type="Proteomes" id="UP000271889">
    <property type="component" value="Unassembled WGS sequence"/>
</dbReference>
<reference evidence="2 3" key="1">
    <citation type="submission" date="2018-11" db="EMBL/GenBank/DDBJ databases">
        <authorList>
            <consortium name="Pathogen Informatics"/>
        </authorList>
    </citation>
    <scope>NUCLEOTIDE SEQUENCE [LARGE SCALE GENOMIC DNA]</scope>
</reference>
<gene>
    <name evidence="2" type="ORF">CGOC_LOCUS3865</name>
</gene>
<proteinExistence type="predicted"/>
<dbReference type="EMBL" id="UYRV01010015">
    <property type="protein sequence ID" value="VDK57089.1"/>
    <property type="molecule type" value="Genomic_DNA"/>
</dbReference>
<organism evidence="2 3">
    <name type="scientific">Cylicostephanus goldi</name>
    <name type="common">Nematode worm</name>
    <dbReference type="NCBI Taxonomy" id="71465"/>
    <lineage>
        <taxon>Eukaryota</taxon>
        <taxon>Metazoa</taxon>
        <taxon>Ecdysozoa</taxon>
        <taxon>Nematoda</taxon>
        <taxon>Chromadorea</taxon>
        <taxon>Rhabditida</taxon>
        <taxon>Rhabditina</taxon>
        <taxon>Rhabditomorpha</taxon>
        <taxon>Strongyloidea</taxon>
        <taxon>Strongylidae</taxon>
        <taxon>Cylicostephanus</taxon>
    </lineage>
</organism>
<feature type="non-terminal residue" evidence="2">
    <location>
        <position position="1"/>
    </location>
</feature>
<protein>
    <submittedName>
        <fullName evidence="2">Uncharacterized protein</fullName>
    </submittedName>
</protein>
<keyword evidence="3" id="KW-1185">Reference proteome</keyword>
<evidence type="ECO:0000256" key="1">
    <source>
        <dbReference type="SAM" id="MobiDB-lite"/>
    </source>
</evidence>
<feature type="region of interest" description="Disordered" evidence="1">
    <location>
        <begin position="101"/>
        <end position="135"/>
    </location>
</feature>
<name>A0A3P6R8X4_CYLGO</name>
<evidence type="ECO:0000313" key="3">
    <source>
        <dbReference type="Proteomes" id="UP000271889"/>
    </source>
</evidence>
<dbReference type="AlphaFoldDB" id="A0A3P6R8X4"/>
<feature type="region of interest" description="Disordered" evidence="1">
    <location>
        <begin position="1"/>
        <end position="23"/>
    </location>
</feature>
<sequence length="263" mass="28277">NEDTQPFVPQPGPSKPESSYANLEEDHQDRTVTIIDTERISAPQGNVEQYKEVPQVVAPSYNRPLKIRPIQVEPSSYDVSPAPIKPYAPQPALQRISIQPQLGYQGPSSGNGYQQQGGYVPPQQTGGYIPPQQTGNYVPPPPAGGYVPPPQTFQPPPPPILQPQPIQFPAPPPYQPLPTYQLPQHQPQPQPGCCGGQLFSQQGSLCMPMSFNPCQRQQPFGGGACGVCSSACPSACAPAQGCNTGGCCSVRVCSYRVNFLGHY</sequence>